<feature type="domain" description="Xaa-Pro dipeptidyl-peptidase C-terminal" evidence="2">
    <location>
        <begin position="367"/>
        <end position="636"/>
    </location>
</feature>
<dbReference type="STRING" id="553467.SAMN04488063_0705"/>
<gene>
    <name evidence="3" type="ORF">SAMN04488063_0705</name>
</gene>
<accession>A0A1I2ME85</accession>
<dbReference type="SMART" id="SM00939">
    <property type="entry name" value="PepX_C"/>
    <property type="match status" value="1"/>
</dbReference>
<dbReference type="Proteomes" id="UP000198876">
    <property type="component" value="Unassembled WGS sequence"/>
</dbReference>
<protein>
    <recommendedName>
        <fullName evidence="2">Xaa-Pro dipeptidyl-peptidase C-terminal domain-containing protein</fullName>
    </recommendedName>
</protein>
<dbReference type="Pfam" id="PF02129">
    <property type="entry name" value="Peptidase_S15"/>
    <property type="match status" value="1"/>
</dbReference>
<proteinExistence type="predicted"/>
<sequence length="665" mass="73334">MSNNDWSISRRGFLGTVGGGALLALSSAQAAGRSPALDDPPIDEVTVKDDVGVDMRDGTELSTDVYLPESGDAADGYPTLVTRTPYKKEFYGDQAEGFAQYGYAVVVQDVRGKFGSPGDFYPYRTADAASEDSYDTVEWAAEQDWSNGKVGTYGISYAAGTQWSLVHNEELPPHLEAMAPGFAVASYYGQGAYAGGAALLSHNIDYLNGFAIEQYNRDDSNRDETESPIPGEDELSPLEEAQEAMMQLYWDLPVVPFEPMQEAGYDYLNDWHTNEVYNEYWEQQDHTRHYDKVDVPVLNYGGWYDIFDQGVIWNFEGLRDESDAPEQAELVMGPYTHGNQGIEAQGAVTGPFLFADNSDFDEMTLLLSWFGRTLKGESEAGDSPPVRLYVPGLDEWVGAEEFPLAATEHTKYYLHSDGDAGIGDITDTDYRYEGVLSTEKTHSEYDASRDEYTYDPADPVVTGGGYNTHWEGGVNDRATSYHRRDDILVYETDVLEEDVAVVGPITATLYASSSAVDTDFVVTLSDVNPVDRAGGLRVAEGARRGRIGDVSADPRDTETYSEVTELEPSEVYEWKIAVWPTARVFEAGHRIRIDVTSSDFPRYSRNLNTGEGLTGEEMEVADQTIYHDADRPSNVELPLVPVSELEEMVIDGPVPGAPNDGHSPD</sequence>
<dbReference type="NCBIfam" id="TIGR00976">
    <property type="entry name" value="CocE_NonD"/>
    <property type="match status" value="1"/>
</dbReference>
<dbReference type="GO" id="GO:0008239">
    <property type="term" value="F:dipeptidyl-peptidase activity"/>
    <property type="evidence" value="ECO:0007669"/>
    <property type="project" value="InterPro"/>
</dbReference>
<dbReference type="InterPro" id="IPR029058">
    <property type="entry name" value="AB_hydrolase_fold"/>
</dbReference>
<dbReference type="Gene3D" id="3.40.50.1820">
    <property type="entry name" value="alpha/beta hydrolase"/>
    <property type="match status" value="1"/>
</dbReference>
<dbReference type="InterPro" id="IPR050585">
    <property type="entry name" value="Xaa-Pro_dipeptidyl-ppase/CocE"/>
</dbReference>
<dbReference type="AlphaFoldDB" id="A0A1I2ME85"/>
<keyword evidence="1" id="KW-0378">Hydrolase</keyword>
<reference evidence="4" key="1">
    <citation type="submission" date="2016-10" db="EMBL/GenBank/DDBJ databases">
        <authorList>
            <person name="Varghese N."/>
            <person name="Submissions S."/>
        </authorList>
    </citation>
    <scope>NUCLEOTIDE SEQUENCE [LARGE SCALE GENOMIC DNA]</scope>
    <source>
        <strain evidence="4">CGMCC 1.7739</strain>
    </source>
</reference>
<evidence type="ECO:0000313" key="3">
    <source>
        <dbReference type="EMBL" id="SFF89762.1"/>
    </source>
</evidence>
<dbReference type="OrthoDB" id="189882at2157"/>
<dbReference type="SUPFAM" id="SSF49785">
    <property type="entry name" value="Galactose-binding domain-like"/>
    <property type="match status" value="1"/>
</dbReference>
<name>A0A1I2ME85_9EURY</name>
<organism evidence="3 4">
    <name type="scientific">Halopelagius inordinatus</name>
    <dbReference type="NCBI Taxonomy" id="553467"/>
    <lineage>
        <taxon>Archaea</taxon>
        <taxon>Methanobacteriati</taxon>
        <taxon>Methanobacteriota</taxon>
        <taxon>Stenosarchaea group</taxon>
        <taxon>Halobacteria</taxon>
        <taxon>Halobacteriales</taxon>
        <taxon>Haloferacaceae</taxon>
    </lineage>
</organism>
<dbReference type="InterPro" id="IPR000383">
    <property type="entry name" value="Xaa-Pro-like_dom"/>
</dbReference>
<dbReference type="InterPro" id="IPR005674">
    <property type="entry name" value="CocE/Ser_esterase"/>
</dbReference>
<dbReference type="Gene3D" id="2.60.120.260">
    <property type="entry name" value="Galactose-binding domain-like"/>
    <property type="match status" value="1"/>
</dbReference>
<dbReference type="Gene3D" id="1.10.3020.10">
    <property type="entry name" value="alpha-amino acid ester hydrolase ( Helical cap domain)"/>
    <property type="match status" value="1"/>
</dbReference>
<evidence type="ECO:0000313" key="4">
    <source>
        <dbReference type="Proteomes" id="UP000198876"/>
    </source>
</evidence>
<dbReference type="PANTHER" id="PTHR43056">
    <property type="entry name" value="PEPTIDASE S9 PROLYL OLIGOPEPTIDASE"/>
    <property type="match status" value="1"/>
</dbReference>
<dbReference type="PROSITE" id="PS51318">
    <property type="entry name" value="TAT"/>
    <property type="match status" value="1"/>
</dbReference>
<dbReference type="SUPFAM" id="SSF53474">
    <property type="entry name" value="alpha/beta-Hydrolases"/>
    <property type="match status" value="1"/>
</dbReference>
<evidence type="ECO:0000259" key="2">
    <source>
        <dbReference type="SMART" id="SM00939"/>
    </source>
</evidence>
<dbReference type="InterPro" id="IPR006311">
    <property type="entry name" value="TAT_signal"/>
</dbReference>
<dbReference type="PANTHER" id="PTHR43056:SF10">
    <property type="entry name" value="COCE_NOND FAMILY, PUTATIVE (AFU_ORTHOLOGUE AFUA_7G00600)-RELATED"/>
    <property type="match status" value="1"/>
</dbReference>
<dbReference type="RefSeq" id="WP_177213271.1">
    <property type="nucleotide sequence ID" value="NZ_FOOQ01000001.1"/>
</dbReference>
<dbReference type="EMBL" id="FOOQ01000001">
    <property type="protein sequence ID" value="SFF89762.1"/>
    <property type="molecule type" value="Genomic_DNA"/>
</dbReference>
<evidence type="ECO:0000256" key="1">
    <source>
        <dbReference type="ARBA" id="ARBA00022801"/>
    </source>
</evidence>
<dbReference type="InterPro" id="IPR013736">
    <property type="entry name" value="Xaa-Pro_dipept_C"/>
</dbReference>
<dbReference type="Pfam" id="PF08530">
    <property type="entry name" value="PepX_C"/>
    <property type="match status" value="1"/>
</dbReference>
<dbReference type="InterPro" id="IPR008979">
    <property type="entry name" value="Galactose-bd-like_sf"/>
</dbReference>
<keyword evidence="4" id="KW-1185">Reference proteome</keyword>